<proteinExistence type="predicted"/>
<accession>A0A4E0QQB4</accession>
<keyword evidence="2" id="KW-1185">Reference proteome</keyword>
<name>A0A4E0QQB4_9GAMM</name>
<comment type="caution">
    <text evidence="1">The sequence shown here is derived from an EMBL/GenBank/DDBJ whole genome shotgun (WGS) entry which is preliminary data.</text>
</comment>
<reference evidence="1 2" key="1">
    <citation type="journal article" date="2016" name="Front. Microbiol.">
        <title>Single-Cell (Meta-)Genomics of a Dimorphic Candidatus Thiomargarita nelsonii Reveals Genomic Plasticity.</title>
        <authorList>
            <person name="Flood B.E."/>
            <person name="Fliss P."/>
            <person name="Jones D.S."/>
            <person name="Dick G.J."/>
            <person name="Jain S."/>
            <person name="Kaster A.K."/>
            <person name="Winkel M."/>
            <person name="Mussmann M."/>
            <person name="Bailey J."/>
        </authorList>
    </citation>
    <scope>NUCLEOTIDE SEQUENCE [LARGE SCALE GENOMIC DNA]</scope>
    <source>
        <strain evidence="1">Hydrate Ridge</strain>
    </source>
</reference>
<organism evidence="1 2">
    <name type="scientific">Candidatus Thiomargarita nelsonii</name>
    <dbReference type="NCBI Taxonomy" id="1003181"/>
    <lineage>
        <taxon>Bacteria</taxon>
        <taxon>Pseudomonadati</taxon>
        <taxon>Pseudomonadota</taxon>
        <taxon>Gammaproteobacteria</taxon>
        <taxon>Thiotrichales</taxon>
        <taxon>Thiotrichaceae</taxon>
        <taxon>Thiomargarita</taxon>
    </lineage>
</organism>
<sequence length="75" mass="8593">MVYYLLRVTLLKGMSFYEAFTYADDKQSKLVKSLSIGNDQIPKWYDGSSDGQWLKDIFINGSFLTDDINLVLCQA</sequence>
<evidence type="ECO:0000313" key="1">
    <source>
        <dbReference type="EMBL" id="TGO03017.1"/>
    </source>
</evidence>
<gene>
    <name evidence="1" type="ORF">PN36_14095</name>
</gene>
<dbReference type="Proteomes" id="UP000030428">
    <property type="component" value="Unassembled WGS sequence"/>
</dbReference>
<evidence type="ECO:0000313" key="2">
    <source>
        <dbReference type="Proteomes" id="UP000030428"/>
    </source>
</evidence>
<dbReference type="EMBL" id="JSZA02000048">
    <property type="protein sequence ID" value="TGO03017.1"/>
    <property type="molecule type" value="Genomic_DNA"/>
</dbReference>
<dbReference type="AlphaFoldDB" id="A0A4E0QQB4"/>
<protein>
    <submittedName>
        <fullName evidence="1">Uncharacterized protein</fullName>
    </submittedName>
</protein>